<dbReference type="AlphaFoldDB" id="A0A1E4R7Z6"/>
<dbReference type="InterPro" id="IPR050491">
    <property type="entry name" value="AmpC-like"/>
</dbReference>
<evidence type="ECO:0000313" key="3">
    <source>
        <dbReference type="Proteomes" id="UP000094784"/>
    </source>
</evidence>
<organism evidence="2 3">
    <name type="scientific">Lysinibacillus fusiformis</name>
    <dbReference type="NCBI Taxonomy" id="28031"/>
    <lineage>
        <taxon>Bacteria</taxon>
        <taxon>Bacillati</taxon>
        <taxon>Bacillota</taxon>
        <taxon>Bacilli</taxon>
        <taxon>Bacillales</taxon>
        <taxon>Bacillaceae</taxon>
        <taxon>Lysinibacillus</taxon>
    </lineage>
</organism>
<protein>
    <submittedName>
        <fullName evidence="2">Penicillin-binding protein</fullName>
    </submittedName>
</protein>
<dbReference type="Gene3D" id="3.40.710.10">
    <property type="entry name" value="DD-peptidase/beta-lactamase superfamily"/>
    <property type="match status" value="1"/>
</dbReference>
<dbReference type="SUPFAM" id="SSF56601">
    <property type="entry name" value="beta-lactamase/transpeptidase-like"/>
    <property type="match status" value="1"/>
</dbReference>
<evidence type="ECO:0000313" key="2">
    <source>
        <dbReference type="EMBL" id="ODV56585.1"/>
    </source>
</evidence>
<dbReference type="RefSeq" id="WP_069481574.1">
    <property type="nucleotide sequence ID" value="NZ_KV766182.1"/>
</dbReference>
<dbReference type="OrthoDB" id="9797709at2"/>
<evidence type="ECO:0000259" key="1">
    <source>
        <dbReference type="Pfam" id="PF00144"/>
    </source>
</evidence>
<dbReference type="EMBL" id="MECQ01000001">
    <property type="protein sequence ID" value="ODV56585.1"/>
    <property type="molecule type" value="Genomic_DNA"/>
</dbReference>
<comment type="caution">
    <text evidence="2">The sequence shown here is derived from an EMBL/GenBank/DDBJ whole genome shotgun (WGS) entry which is preliminary data.</text>
</comment>
<dbReference type="Proteomes" id="UP000094784">
    <property type="component" value="Unassembled WGS sequence"/>
</dbReference>
<dbReference type="Pfam" id="PF00144">
    <property type="entry name" value="Beta-lactamase"/>
    <property type="match status" value="1"/>
</dbReference>
<dbReference type="PANTHER" id="PTHR46825:SF9">
    <property type="entry name" value="BETA-LACTAMASE-RELATED DOMAIN-CONTAINING PROTEIN"/>
    <property type="match status" value="1"/>
</dbReference>
<dbReference type="PANTHER" id="PTHR46825">
    <property type="entry name" value="D-ALANYL-D-ALANINE-CARBOXYPEPTIDASE/ENDOPEPTIDASE AMPH"/>
    <property type="match status" value="1"/>
</dbReference>
<name>A0A1E4R7Z6_9BACI</name>
<accession>A0A1E4R7Z6</accession>
<gene>
    <name evidence="2" type="ORF">BG258_12120</name>
</gene>
<feature type="domain" description="Beta-lactamase-related" evidence="1">
    <location>
        <begin position="6"/>
        <end position="321"/>
    </location>
</feature>
<dbReference type="InterPro" id="IPR012338">
    <property type="entry name" value="Beta-lactam/transpept-like"/>
</dbReference>
<reference evidence="2 3" key="1">
    <citation type="submission" date="2016-09" db="EMBL/GenBank/DDBJ databases">
        <title>Draft genome sequence of the soil isolate, Lysinibacillus fusiformis M5, a potential hypoxanthine producer.</title>
        <authorList>
            <person name="Gallegos-Monterrosa R."/>
            <person name="Maroti G."/>
            <person name="Balint B."/>
            <person name="Kovacs A.T."/>
        </authorList>
    </citation>
    <scope>NUCLEOTIDE SEQUENCE [LARGE SCALE GENOMIC DNA]</scope>
    <source>
        <strain evidence="2 3">M5</strain>
    </source>
</reference>
<sequence>MLTIYDLMVQNQIAGLSLAFIEHGEIRRTECLGVLEVGTTDYVNEETIFNACSISKLLTSILVLKLVEQGKIDLDEDINRHLLSWKLPESDYTRAKKVTLRNLLSHQSGIVDPEDSFSPLHSLAQWPSMKDLLQGATPYCHSPIESTLEPNQEYHYSDAGYCIIQLLIEDLTNTPFSSLMGDLIFQPLAMHHSFFSSALPIAHAASGHHKDGTRTIPSHPLYPYDAACGIWTTPSDLAKLLIDMMQTLRGKGKLGLTAPTMHELMHTKGCNESVGLGVFFDGQGEQVEISSLGWGVGYQCMLVAYPYLEKGFVVMSNSDSGVHQMQGIMGDIYRSFVSSV</sequence>
<dbReference type="InterPro" id="IPR001466">
    <property type="entry name" value="Beta-lactam-related"/>
</dbReference>
<proteinExistence type="predicted"/>